<feature type="compositionally biased region" description="Polar residues" evidence="1">
    <location>
        <begin position="79"/>
        <end position="92"/>
    </location>
</feature>
<comment type="caution">
    <text evidence="2">The sequence shown here is derived from an EMBL/GenBank/DDBJ whole genome shotgun (WGS) entry which is preliminary data.</text>
</comment>
<dbReference type="Proteomes" id="UP001528912">
    <property type="component" value="Unassembled WGS sequence"/>
</dbReference>
<keyword evidence="3" id="KW-1185">Reference proteome</keyword>
<accession>A0ABT6C841</accession>
<organism evidence="2 3">
    <name type="scientific">Luteipulveratus flavus</name>
    <dbReference type="NCBI Taxonomy" id="3031728"/>
    <lineage>
        <taxon>Bacteria</taxon>
        <taxon>Bacillati</taxon>
        <taxon>Actinomycetota</taxon>
        <taxon>Actinomycetes</taxon>
        <taxon>Micrococcales</taxon>
        <taxon>Dermacoccaceae</taxon>
        <taxon>Luteipulveratus</taxon>
    </lineage>
</organism>
<name>A0ABT6C841_9MICO</name>
<evidence type="ECO:0000256" key="1">
    <source>
        <dbReference type="SAM" id="MobiDB-lite"/>
    </source>
</evidence>
<feature type="region of interest" description="Disordered" evidence="1">
    <location>
        <begin position="72"/>
        <end position="94"/>
    </location>
</feature>
<evidence type="ECO:0000313" key="3">
    <source>
        <dbReference type="Proteomes" id="UP001528912"/>
    </source>
</evidence>
<evidence type="ECO:0000313" key="2">
    <source>
        <dbReference type="EMBL" id="MDF8264467.1"/>
    </source>
</evidence>
<dbReference type="RefSeq" id="WP_277191935.1">
    <property type="nucleotide sequence ID" value="NZ_JAROAV010000028.1"/>
</dbReference>
<reference evidence="2 3" key="1">
    <citation type="submission" date="2023-03" db="EMBL/GenBank/DDBJ databases">
        <title>YIM 133296 draft genome.</title>
        <authorList>
            <person name="Xiong L."/>
        </authorList>
    </citation>
    <scope>NUCLEOTIDE SEQUENCE [LARGE SCALE GENOMIC DNA]</scope>
    <source>
        <strain evidence="2 3">YIM 133296</strain>
    </source>
</reference>
<proteinExistence type="predicted"/>
<feature type="region of interest" description="Disordered" evidence="1">
    <location>
        <begin position="142"/>
        <end position="161"/>
    </location>
</feature>
<dbReference type="EMBL" id="JAROAV010000028">
    <property type="protein sequence ID" value="MDF8264467.1"/>
    <property type="molecule type" value="Genomic_DNA"/>
</dbReference>
<gene>
    <name evidence="2" type="ORF">P4R38_09445</name>
</gene>
<protein>
    <recommendedName>
        <fullName evidence="4">PknH-like extracellular domain-containing protein</fullName>
    </recommendedName>
</protein>
<sequence length="525" mass="54312">MLNDPELDELENRLRAEYAAWSPDAIDRTAVIASARTRAGAIRRRRTIARTAGAALGVVAITGAGLVGAQLHGGGSAQPAHTTGSPTRTSAPVESRLVPEPTGQHAFAIPTSLFPTTPVGGITFEHKGAQNALAPGFENQTCGTQSGRPHATAPAAGVSQTRVGGGNRMRVAISNVGTGAAILDIHFATGYCYFTSAQPVQQFAWNNWLLGGNPPTRTPDPGEQRELYRWTAEPAHPDRAGSDTVVGAVLAVDGFLLTVSAQHADPKVALSNATALADATRAQILATGRSADSLSGAVSFDGALPRGSSSPAPRAVSAVPPTDETVPADVALVASQLLPSSAQLGGLRYVAQPPGPETPPSDRASAPMVRRPNLPGQQCLSNELGDHPSPISSLTAVAARRSGRTDDPSVVSAIVRYRSKDVGTALAEARSNTGPCRWGDFDTRAQPAPRTTRAVSGHDGATTFAFTQPTGEGGVRTIVVQRVGDYLVSAKTRSDARSDEPRLLALAVAATDAMVTNLRGEGLVS</sequence>
<evidence type="ECO:0008006" key="4">
    <source>
        <dbReference type="Google" id="ProtNLM"/>
    </source>
</evidence>